<feature type="transmembrane region" description="Helical" evidence="1">
    <location>
        <begin position="329"/>
        <end position="349"/>
    </location>
</feature>
<feature type="transmembrane region" description="Helical" evidence="1">
    <location>
        <begin position="58"/>
        <end position="83"/>
    </location>
</feature>
<dbReference type="EMBL" id="SWCJ01000005">
    <property type="protein sequence ID" value="TKB55464.1"/>
    <property type="molecule type" value="Genomic_DNA"/>
</dbReference>
<keyword evidence="3" id="KW-1185">Reference proteome</keyword>
<keyword evidence="1" id="KW-0472">Membrane</keyword>
<feature type="transmembrane region" description="Helical" evidence="1">
    <location>
        <begin position="181"/>
        <end position="202"/>
    </location>
</feature>
<feature type="transmembrane region" description="Helical" evidence="1">
    <location>
        <begin position="413"/>
        <end position="436"/>
    </location>
</feature>
<comment type="caution">
    <text evidence="2">The sequence shown here is derived from an EMBL/GenBank/DDBJ whole genome shotgun (WGS) entry which is preliminary data.</text>
</comment>
<evidence type="ECO:0000313" key="2">
    <source>
        <dbReference type="EMBL" id="TKB55464.1"/>
    </source>
</evidence>
<feature type="transmembrane region" description="Helical" evidence="1">
    <location>
        <begin position="21"/>
        <end position="38"/>
    </location>
</feature>
<reference evidence="2 3" key="1">
    <citation type="submission" date="2019-04" db="EMBL/GenBank/DDBJ databases">
        <authorList>
            <person name="Hwang J.C."/>
        </authorList>
    </citation>
    <scope>NUCLEOTIDE SEQUENCE [LARGE SCALE GENOMIC DNA]</scope>
    <source>
        <strain evidence="2 3">IMCC35002</strain>
    </source>
</reference>
<keyword evidence="1" id="KW-0812">Transmembrane</keyword>
<evidence type="ECO:0000256" key="1">
    <source>
        <dbReference type="SAM" id="Phobius"/>
    </source>
</evidence>
<evidence type="ECO:0000313" key="3">
    <source>
        <dbReference type="Proteomes" id="UP000305675"/>
    </source>
</evidence>
<gene>
    <name evidence="2" type="ORF">FCL42_09765</name>
</gene>
<dbReference type="AlphaFoldDB" id="A0A4U1BRB5"/>
<feature type="transmembrane region" description="Helical" evidence="1">
    <location>
        <begin position="247"/>
        <end position="266"/>
    </location>
</feature>
<feature type="transmembrane region" description="Helical" evidence="1">
    <location>
        <begin position="104"/>
        <end position="129"/>
    </location>
</feature>
<feature type="transmembrane region" description="Helical" evidence="1">
    <location>
        <begin position="448"/>
        <end position="473"/>
    </location>
</feature>
<feature type="transmembrane region" description="Helical" evidence="1">
    <location>
        <begin position="523"/>
        <end position="549"/>
    </location>
</feature>
<proteinExistence type="predicted"/>
<keyword evidence="1" id="KW-1133">Transmembrane helix</keyword>
<feature type="transmembrane region" description="Helical" evidence="1">
    <location>
        <begin position="570"/>
        <end position="591"/>
    </location>
</feature>
<feature type="transmembrane region" description="Helical" evidence="1">
    <location>
        <begin position="485"/>
        <end position="503"/>
    </location>
</feature>
<name>A0A4U1BRB5_9GAMM</name>
<dbReference type="RefSeq" id="WP_136863221.1">
    <property type="nucleotide sequence ID" value="NZ_SWCJ01000005.1"/>
</dbReference>
<dbReference type="Proteomes" id="UP000305675">
    <property type="component" value="Unassembled WGS sequence"/>
</dbReference>
<dbReference type="OrthoDB" id="100605at2"/>
<protein>
    <submittedName>
        <fullName evidence="2">ABC transporter permease</fullName>
    </submittedName>
</protein>
<feature type="transmembrane region" description="Helical" evidence="1">
    <location>
        <begin position="149"/>
        <end position="174"/>
    </location>
</feature>
<feature type="transmembrane region" description="Helical" evidence="1">
    <location>
        <begin position="361"/>
        <end position="385"/>
    </location>
</feature>
<sequence>MNSVYWAEVRQEVRLSMRGPLFPIVSVGLALYILLILASSGQMQSMGATGIPRNASYLVFQLASGMSMWLFFIWAWVFGQAVLRDRGVSLHEVVLAAPVTLWKLMLARFVGACVVALMLGAIMPLSLFLTPVLAWTGLIAADLVGPAPVLATLWSVAVFIVPTMLGMGALFFVAALRRRSIAGPFAVATIMMLVWMIGLVVLRGGDISDFAATLFDPTAFSEAERQTTQWTPSEKLSSIMTVTPALLLNRLIWAGVPMLMLAWQLWRLTREQLLQPPASKAKAVQMNTAPQPSTSLVNLGAITRSNWLNALWLEARWFWKTCCMSRGTLLALAVLIFIGVLGSITHVVQHGEGPLTPHAPLLMPFMAEFFLLFLMFSIAGFVGMLMQRDRVAGISEIIDACSAPVATRVMGRVVAAVLLTALFSLAPAVSAWTVMGLSDMAINWWDPLLYQVVVVLPAMLEVCAVAVVAHCVLRHAGAAHGVTMMLCFIAVANMEVQVVNYPPGRFALPAEVNLSALDGWSPWLPSLLTLDLFKLSMSLVLIAMAWLAWPRGVDLNVSQRVGAMLVRWRQGAWVMVLLALSTAGISGTLLYSKMVQQGEYQSLADSQQRDAAWERLWWTRFDEFELSGGEVEISLSPRSRTGHGRWTLHHVRTGRGSLTGSLPHGVIVDSVQVDNKPVSVQVAEDQFWAELGDCPESGCEVVIELRLRLNDWPSDGTAPWLTAEASWLTAAAMLPTLGLNPERRLQAPRDRKAQGLPIESSSLPIASLQSDLGVAPTGRWRWQVKIEQGHTAIVDQGEVNGPLTFSSVWLSEAPMDTEVEPLLLHQKAYQTQAQAMSDDVNQVTNCVSSLLGEAPEVNTLIQSPRNSGPITLYGTKLWVPGDLGWDAGSAGVSRSLRRARIAAALAKFQLGLVSDARAEPGVHWLLQGAPNWVGLECVRRLDGEEAWLALLQWHGDHLTDALGKLEVPITRVGQSGNAPWLPHYGALAMTQASALVGDRFAQELMAIAERLRCGSVMEDAVAQVLGTEMAEGLMGSPMISDLAVDASADAKVSIRRWRWQQGGWQLAEAGHQVMVPTFVDAANVQPVSSITAADGSVLLDAAPFPERTMSDNRWRQFKMD</sequence>
<organism evidence="2 3">
    <name type="scientific">Ferrimonas aestuarii</name>
    <dbReference type="NCBI Taxonomy" id="2569539"/>
    <lineage>
        <taxon>Bacteria</taxon>
        <taxon>Pseudomonadati</taxon>
        <taxon>Pseudomonadota</taxon>
        <taxon>Gammaproteobacteria</taxon>
        <taxon>Alteromonadales</taxon>
        <taxon>Ferrimonadaceae</taxon>
        <taxon>Ferrimonas</taxon>
    </lineage>
</organism>
<accession>A0A4U1BRB5</accession>